<sequence length="52" mass="6112">RKRPRRAVGLPVHRSLRQGPHQRERGVRHGRAGNEHDLREAPEEELLLLYIV</sequence>
<feature type="region of interest" description="Disordered" evidence="1">
    <location>
        <begin position="1"/>
        <end position="39"/>
    </location>
</feature>
<protein>
    <submittedName>
        <fullName evidence="2">Uncharacterized protein</fullName>
    </submittedName>
</protein>
<evidence type="ECO:0000313" key="3">
    <source>
        <dbReference type="Proteomes" id="UP001562425"/>
    </source>
</evidence>
<accession>A0ABD1D4G5</accession>
<evidence type="ECO:0000256" key="1">
    <source>
        <dbReference type="SAM" id="MobiDB-lite"/>
    </source>
</evidence>
<organism evidence="2 3">
    <name type="scientific">Culex pipiens pipiens</name>
    <name type="common">Northern house mosquito</name>
    <dbReference type="NCBI Taxonomy" id="38569"/>
    <lineage>
        <taxon>Eukaryota</taxon>
        <taxon>Metazoa</taxon>
        <taxon>Ecdysozoa</taxon>
        <taxon>Arthropoda</taxon>
        <taxon>Hexapoda</taxon>
        <taxon>Insecta</taxon>
        <taxon>Pterygota</taxon>
        <taxon>Neoptera</taxon>
        <taxon>Endopterygota</taxon>
        <taxon>Diptera</taxon>
        <taxon>Nematocera</taxon>
        <taxon>Culicoidea</taxon>
        <taxon>Culicidae</taxon>
        <taxon>Culicinae</taxon>
        <taxon>Culicini</taxon>
        <taxon>Culex</taxon>
        <taxon>Culex</taxon>
    </lineage>
</organism>
<dbReference type="AlphaFoldDB" id="A0ABD1D4G5"/>
<feature type="compositionally biased region" description="Basic and acidic residues" evidence="1">
    <location>
        <begin position="21"/>
        <end position="39"/>
    </location>
</feature>
<dbReference type="EMBL" id="JBEHCU010007573">
    <property type="protein sequence ID" value="KAL1394516.1"/>
    <property type="molecule type" value="Genomic_DNA"/>
</dbReference>
<evidence type="ECO:0000313" key="2">
    <source>
        <dbReference type="EMBL" id="KAL1394516.1"/>
    </source>
</evidence>
<feature type="non-terminal residue" evidence="2">
    <location>
        <position position="1"/>
    </location>
</feature>
<name>A0ABD1D4G5_CULPP</name>
<comment type="caution">
    <text evidence="2">The sequence shown here is derived from an EMBL/GenBank/DDBJ whole genome shotgun (WGS) entry which is preliminary data.</text>
</comment>
<keyword evidence="3" id="KW-1185">Reference proteome</keyword>
<reference evidence="2 3" key="1">
    <citation type="submission" date="2024-05" db="EMBL/GenBank/DDBJ databases">
        <title>Culex pipiens pipiens assembly and annotation.</title>
        <authorList>
            <person name="Alout H."/>
            <person name="Durand T."/>
        </authorList>
    </citation>
    <scope>NUCLEOTIDE SEQUENCE [LARGE SCALE GENOMIC DNA]</scope>
    <source>
        <strain evidence="2">HA-2024</strain>
        <tissue evidence="2">Whole body</tissue>
    </source>
</reference>
<proteinExistence type="predicted"/>
<gene>
    <name evidence="2" type="ORF">pipiens_020204</name>
</gene>
<feature type="non-terminal residue" evidence="2">
    <location>
        <position position="52"/>
    </location>
</feature>
<dbReference type="Proteomes" id="UP001562425">
    <property type="component" value="Unassembled WGS sequence"/>
</dbReference>